<evidence type="ECO:0000259" key="19">
    <source>
        <dbReference type="PROSITE" id="PS51192"/>
    </source>
</evidence>
<feature type="zinc finger region" description="C3H1-type" evidence="15">
    <location>
        <begin position="317"/>
        <end position="344"/>
    </location>
</feature>
<evidence type="ECO:0000259" key="18">
    <source>
        <dbReference type="PROSITE" id="PS50103"/>
    </source>
</evidence>
<name>A0A8B6GGU9_MYTGA</name>
<dbReference type="EC" id="3.6.4.13" evidence="2"/>
<dbReference type="Gene3D" id="3.40.50.300">
    <property type="entry name" value="P-loop containing nucleotide triphosphate hydrolases"/>
    <property type="match status" value="2"/>
</dbReference>
<keyword evidence="9" id="KW-0067">ATP-binding</keyword>
<feature type="region of interest" description="Disordered" evidence="16">
    <location>
        <begin position="1"/>
        <end position="100"/>
    </location>
</feature>
<dbReference type="InterPro" id="IPR011709">
    <property type="entry name" value="DEAD-box_helicase_OB_fold"/>
</dbReference>
<dbReference type="FunFam" id="3.40.50.300:FF:000284">
    <property type="entry name" value="probable ATP-dependent RNA helicase YTHDC2"/>
    <property type="match status" value="1"/>
</dbReference>
<dbReference type="PROSITE" id="PS50030">
    <property type="entry name" value="UBA"/>
    <property type="match status" value="1"/>
</dbReference>
<dbReference type="GO" id="GO:0003724">
    <property type="term" value="F:RNA helicase activity"/>
    <property type="evidence" value="ECO:0007669"/>
    <property type="project" value="UniProtKB-EC"/>
</dbReference>
<keyword evidence="3 15" id="KW-0479">Metal-binding</keyword>
<dbReference type="InterPro" id="IPR059023">
    <property type="entry name" value="RNA_hel_CTD"/>
</dbReference>
<feature type="domain" description="C3H1-type" evidence="18">
    <location>
        <begin position="317"/>
        <end position="344"/>
    </location>
</feature>
<feature type="compositionally biased region" description="Gly residues" evidence="16">
    <location>
        <begin position="54"/>
        <end position="79"/>
    </location>
</feature>
<dbReference type="SUPFAM" id="SSF52540">
    <property type="entry name" value="P-loop containing nucleoside triphosphate hydrolases"/>
    <property type="match status" value="1"/>
</dbReference>
<feature type="domain" description="UBA" evidence="17">
    <location>
        <begin position="191"/>
        <end position="234"/>
    </location>
</feature>
<accession>A0A8B6GGU9</accession>
<evidence type="ECO:0000256" key="14">
    <source>
        <dbReference type="ARBA" id="ARBA00083389"/>
    </source>
</evidence>
<dbReference type="Pfam" id="PF21010">
    <property type="entry name" value="HA2_C"/>
    <property type="match status" value="1"/>
</dbReference>
<dbReference type="InterPro" id="IPR009060">
    <property type="entry name" value="UBA-like_sf"/>
</dbReference>
<dbReference type="CDD" id="cd23825">
    <property type="entry name" value="RWD_DHX57"/>
    <property type="match status" value="1"/>
</dbReference>
<dbReference type="Pfam" id="PF00642">
    <property type="entry name" value="zf-CCCH"/>
    <property type="match status" value="1"/>
</dbReference>
<dbReference type="PROSITE" id="PS51192">
    <property type="entry name" value="HELICASE_ATP_BIND_1"/>
    <property type="match status" value="1"/>
</dbReference>
<dbReference type="Gene3D" id="1.20.120.1080">
    <property type="match status" value="1"/>
</dbReference>
<dbReference type="InterPro" id="IPR015940">
    <property type="entry name" value="UBA"/>
</dbReference>
<dbReference type="SUPFAM" id="SSF54495">
    <property type="entry name" value="UBC-like"/>
    <property type="match status" value="1"/>
</dbReference>
<feature type="domain" description="Helicase ATP-binding" evidence="19">
    <location>
        <begin position="566"/>
        <end position="733"/>
    </location>
</feature>
<dbReference type="PANTHER" id="PTHR18934">
    <property type="entry name" value="ATP-DEPENDENT RNA HELICASE"/>
    <property type="match status" value="1"/>
</dbReference>
<dbReference type="OrthoDB" id="5600252at2759"/>
<evidence type="ECO:0000313" key="21">
    <source>
        <dbReference type="EMBL" id="VDI63626.1"/>
    </source>
</evidence>
<dbReference type="Pfam" id="PF00270">
    <property type="entry name" value="DEAD"/>
    <property type="match status" value="1"/>
</dbReference>
<feature type="compositionally biased region" description="Basic and acidic residues" evidence="16">
    <location>
        <begin position="30"/>
        <end position="53"/>
    </location>
</feature>
<keyword evidence="22" id="KW-1185">Reference proteome</keyword>
<keyword evidence="10" id="KW-0175">Coiled coil</keyword>
<dbReference type="FunFam" id="3.40.50.300:FF:000325">
    <property type="entry name" value="ATP-dependent RNA helicase DHX29"/>
    <property type="match status" value="1"/>
</dbReference>
<dbReference type="Pfam" id="PF26026">
    <property type="entry name" value="RNA_hel_CTD"/>
    <property type="match status" value="1"/>
</dbReference>
<dbReference type="Pfam" id="PF05773">
    <property type="entry name" value="RWD"/>
    <property type="match status" value="1"/>
</dbReference>
<evidence type="ECO:0000256" key="7">
    <source>
        <dbReference type="ARBA" id="ARBA00022806"/>
    </source>
</evidence>
<comment type="caution">
    <text evidence="21">The sequence shown here is derived from an EMBL/GenBank/DDBJ whole genome shotgun (WGS) entry which is preliminary data.</text>
</comment>
<evidence type="ECO:0000256" key="3">
    <source>
        <dbReference type="ARBA" id="ARBA00022723"/>
    </source>
</evidence>
<keyword evidence="7 21" id="KW-0347">Helicase</keyword>
<evidence type="ECO:0000256" key="6">
    <source>
        <dbReference type="ARBA" id="ARBA00022801"/>
    </source>
</evidence>
<dbReference type="InterPro" id="IPR036855">
    <property type="entry name" value="Znf_CCCH_sf"/>
</dbReference>
<evidence type="ECO:0000256" key="8">
    <source>
        <dbReference type="ARBA" id="ARBA00022833"/>
    </source>
</evidence>
<dbReference type="Proteomes" id="UP000596742">
    <property type="component" value="Unassembled WGS sequence"/>
</dbReference>
<dbReference type="Pfam" id="PF00271">
    <property type="entry name" value="Helicase_C"/>
    <property type="match status" value="1"/>
</dbReference>
<reference evidence="21" key="1">
    <citation type="submission" date="2018-11" db="EMBL/GenBank/DDBJ databases">
        <authorList>
            <person name="Alioto T."/>
            <person name="Alioto T."/>
        </authorList>
    </citation>
    <scope>NUCLEOTIDE SEQUENCE</scope>
</reference>
<feature type="compositionally biased region" description="Polar residues" evidence="16">
    <location>
        <begin position="444"/>
        <end position="453"/>
    </location>
</feature>
<dbReference type="CDD" id="cd18791">
    <property type="entry name" value="SF2_C_RHA"/>
    <property type="match status" value="1"/>
</dbReference>
<dbReference type="InterPro" id="IPR042615">
    <property type="entry name" value="DHX57_UBA"/>
</dbReference>
<evidence type="ECO:0000256" key="10">
    <source>
        <dbReference type="ARBA" id="ARBA00023054"/>
    </source>
</evidence>
<dbReference type="SMART" id="SM00490">
    <property type="entry name" value="HELICc"/>
    <property type="match status" value="1"/>
</dbReference>
<proteinExistence type="inferred from homology"/>
<dbReference type="InterPro" id="IPR001650">
    <property type="entry name" value="Helicase_C-like"/>
</dbReference>
<dbReference type="InterPro" id="IPR016135">
    <property type="entry name" value="UBQ-conjugating_enzyme/RWD"/>
</dbReference>
<dbReference type="Gene3D" id="4.10.1000.10">
    <property type="entry name" value="Zinc finger, CCCH-type"/>
    <property type="match status" value="1"/>
</dbReference>
<organism evidence="21 22">
    <name type="scientific">Mytilus galloprovincialis</name>
    <name type="common">Mediterranean mussel</name>
    <dbReference type="NCBI Taxonomy" id="29158"/>
    <lineage>
        <taxon>Eukaryota</taxon>
        <taxon>Metazoa</taxon>
        <taxon>Spiralia</taxon>
        <taxon>Lophotrochozoa</taxon>
        <taxon>Mollusca</taxon>
        <taxon>Bivalvia</taxon>
        <taxon>Autobranchia</taxon>
        <taxon>Pteriomorphia</taxon>
        <taxon>Mytilida</taxon>
        <taxon>Mytiloidea</taxon>
        <taxon>Mytilidae</taxon>
        <taxon>Mytilinae</taxon>
        <taxon>Mytilus</taxon>
    </lineage>
</organism>
<dbReference type="InterPro" id="IPR006575">
    <property type="entry name" value="RWD_dom"/>
</dbReference>
<sequence>MDEFSFSKRKKGKPNRGGGKFNRGRGRGKPSRDEHRHDKRQSEPDSKRKEHTSGGRGHSSGGSGHTSGGRGYSSGGSGHTSGAVGNRNYGSSKISGNEGVKEVKVQMQRLHMSAENQDMVRDMLKNLHEDEEQEEEFVHDNSDEDYEEVPEYDELDVRYEDQYWLTDNTLYVEDTIPLGIMGGQTAADCPQKDSISPYALNKLLRYGYERQSCIEALQVNDGDLGVAYEYLFSQCFLEERDDEEQNDMTKTLTENGMTLDEVIEQRNEEMTALQSIYDENFTEKIPNKIWTLKFQCELLRDLIFKPEKSANSDVTSRKSEEICKFHLKGACRFGHRCRYVHDLENKNIQDVDDRHLKQEVDTNFELDLRFTKDNLYPLEPPYIGFSALDPMFPPYISLNITEHMYKEAKTNSESQLPIVFALVSLLEDEVLLQQLVDKMPLESSLPQCTSPSWKQKESPGPKPQIEKQSHGISNDQDSDTEISENDVNAIINTIESDVKEESDFKVERKRTSSRETEDFHISQAEVLKQNKILKDEFVRKKTIPKYKSMMSQRKKLPVWNKQDELLSAIDGHQVTVISGMTGCGKTTQVPQFILDSYLNGKGLHLCNMLCTQPRRISAMSVAERVAQERAEKLGRSVGYQIRLEKVQSSMTRLLFCTTGIVLRRLEGDPKLEGVSHIIIDEVHERSQESDFLIMYLRDVLYTRPDLKIILMSATLNADLFSAYFNGCPVIDIPGRTFPVDQYFLEDVLDMTRFVMEEKSPYARPLQKSNAVFKYGADYDDEFEFINNDPSKPAAEHVKDENLSVKQLKMRFPDYSKTVLKTMSMMDVNKINFDLVVSLLEFIVDGDHDFPNGSVLVFLQGFSDIQTVLDLLHTSPVFGQRNQRKYKIVPLHSSLSSEDQQLVFTKPPEGVTKIVIATNIAETSITIDDIVFVIDVGKMKEKRYDPSRGMESLDTAWVSRANAIQRKGRAGRVTHGVCFHLFTSHRYHNHLIEQPIPEILRAPLEQIVLRIKMLDIFTKQSPKEVLEQLLEPPEEDSILAATKRLQDLGALDEKNELTPLDVRCKIRCKELTPLGYHLGSLPVDVRIGKLMLFGAIFRCLDPALTIAASLSFKSPFVSPFGKKFEATQKKLEFAVGNSDHLTMLNGYQGWLSAKKIGGREAYLFCQENFLSQKSLQMLVSLKQQFVELLSDIGFVREGITFRDVERAARRHGSDGVIELTGEEANINLKNLKLISAILVGALYPNVVQVMTPQSKFNQSSAGAVSKFPKPEELRFKTKSDGFIHIHPSSVNFQVRYYESPYLVYHEMVKTSKVYIRDSTMVNVYPLLLFGGGLSVDLDRGNFVLSVDDGWIKFIANSHQIAELVRELRTELDQLLTDKIKNPHMDLCTCPKGSKIIDTIVTLITTQ</sequence>
<keyword evidence="6 21" id="KW-0378">Hydrolase</keyword>
<evidence type="ECO:0000256" key="4">
    <source>
        <dbReference type="ARBA" id="ARBA00022741"/>
    </source>
</evidence>
<keyword evidence="4" id="KW-0547">Nucleotide-binding</keyword>
<evidence type="ECO:0000256" key="13">
    <source>
        <dbReference type="ARBA" id="ARBA00071682"/>
    </source>
</evidence>
<evidence type="ECO:0000256" key="11">
    <source>
        <dbReference type="ARBA" id="ARBA00047984"/>
    </source>
</evidence>
<dbReference type="GO" id="GO:0008270">
    <property type="term" value="F:zinc ion binding"/>
    <property type="evidence" value="ECO:0007669"/>
    <property type="project" value="UniProtKB-KW"/>
</dbReference>
<feature type="domain" description="Helicase C-terminal" evidence="20">
    <location>
        <begin position="837"/>
        <end position="1014"/>
    </location>
</feature>
<dbReference type="Gene3D" id="1.10.8.10">
    <property type="entry name" value="DNA helicase RuvA subunit, C-terminal domain"/>
    <property type="match status" value="1"/>
</dbReference>
<dbReference type="InterPro" id="IPR027417">
    <property type="entry name" value="P-loop_NTPase"/>
</dbReference>
<dbReference type="InterPro" id="IPR014001">
    <property type="entry name" value="Helicase_ATP-bd"/>
</dbReference>
<evidence type="ECO:0000256" key="16">
    <source>
        <dbReference type="SAM" id="MobiDB-lite"/>
    </source>
</evidence>
<evidence type="ECO:0000256" key="2">
    <source>
        <dbReference type="ARBA" id="ARBA00012552"/>
    </source>
</evidence>
<dbReference type="SUPFAM" id="SSF90229">
    <property type="entry name" value="CCCH zinc finger"/>
    <property type="match status" value="1"/>
</dbReference>
<dbReference type="InterPro" id="IPR000571">
    <property type="entry name" value="Znf_CCCH"/>
</dbReference>
<evidence type="ECO:0000259" key="20">
    <source>
        <dbReference type="PROSITE" id="PS51194"/>
    </source>
</evidence>
<dbReference type="SMART" id="SM00487">
    <property type="entry name" value="DEXDc"/>
    <property type="match status" value="1"/>
</dbReference>
<keyword evidence="8 15" id="KW-0862">Zinc</keyword>
<dbReference type="InterPro" id="IPR007502">
    <property type="entry name" value="Helicase-assoc_dom"/>
</dbReference>
<evidence type="ECO:0000256" key="5">
    <source>
        <dbReference type="ARBA" id="ARBA00022771"/>
    </source>
</evidence>
<feature type="region of interest" description="Disordered" evidence="16">
    <location>
        <begin position="443"/>
        <end position="482"/>
    </location>
</feature>
<dbReference type="GO" id="GO:0016787">
    <property type="term" value="F:hydrolase activity"/>
    <property type="evidence" value="ECO:0007669"/>
    <property type="project" value="UniProtKB-KW"/>
</dbReference>
<dbReference type="SMART" id="SM00847">
    <property type="entry name" value="HA2"/>
    <property type="match status" value="1"/>
</dbReference>
<dbReference type="InterPro" id="IPR002464">
    <property type="entry name" value="DNA/RNA_helicase_DEAH_CS"/>
</dbReference>
<dbReference type="InterPro" id="IPR011545">
    <property type="entry name" value="DEAD/DEAH_box_helicase_dom"/>
</dbReference>
<evidence type="ECO:0000259" key="17">
    <source>
        <dbReference type="PROSITE" id="PS50030"/>
    </source>
</evidence>
<dbReference type="PROSITE" id="PS00690">
    <property type="entry name" value="DEAH_ATP_HELICASE"/>
    <property type="match status" value="1"/>
</dbReference>
<dbReference type="PROSITE" id="PS51194">
    <property type="entry name" value="HELICASE_CTER"/>
    <property type="match status" value="1"/>
</dbReference>
<dbReference type="GO" id="GO:0005524">
    <property type="term" value="F:ATP binding"/>
    <property type="evidence" value="ECO:0007669"/>
    <property type="project" value="UniProtKB-KW"/>
</dbReference>
<comment type="catalytic activity">
    <reaction evidence="11">
        <text>ATP + H2O = ADP + phosphate + H(+)</text>
        <dbReference type="Rhea" id="RHEA:13065"/>
        <dbReference type="ChEBI" id="CHEBI:15377"/>
        <dbReference type="ChEBI" id="CHEBI:15378"/>
        <dbReference type="ChEBI" id="CHEBI:30616"/>
        <dbReference type="ChEBI" id="CHEBI:43474"/>
        <dbReference type="ChEBI" id="CHEBI:456216"/>
        <dbReference type="EC" id="3.6.4.13"/>
    </reaction>
</comment>
<dbReference type="SUPFAM" id="SSF46934">
    <property type="entry name" value="UBA-like"/>
    <property type="match status" value="1"/>
</dbReference>
<protein>
    <recommendedName>
        <fullName evidence="13">Putative ATP-dependent RNA helicase DHX57</fullName>
        <ecNumber evidence="2">3.6.4.13</ecNumber>
    </recommendedName>
    <alternativeName>
        <fullName evidence="14">DEAH box protein 57</fullName>
    </alternativeName>
</protein>
<evidence type="ECO:0000256" key="1">
    <source>
        <dbReference type="ARBA" id="ARBA00008792"/>
    </source>
</evidence>
<feature type="compositionally biased region" description="Basic and acidic residues" evidence="16">
    <location>
        <begin position="454"/>
        <end position="469"/>
    </location>
</feature>
<dbReference type="FunFam" id="1.20.120.1080:FF:000002">
    <property type="entry name" value="Putative ATP-dependent RNA helicase DHX36"/>
    <property type="match status" value="1"/>
</dbReference>
<evidence type="ECO:0000313" key="22">
    <source>
        <dbReference type="Proteomes" id="UP000596742"/>
    </source>
</evidence>
<dbReference type="GO" id="GO:0003723">
    <property type="term" value="F:RNA binding"/>
    <property type="evidence" value="ECO:0007669"/>
    <property type="project" value="TreeGrafter"/>
</dbReference>
<evidence type="ECO:0000256" key="12">
    <source>
        <dbReference type="ARBA" id="ARBA00057709"/>
    </source>
</evidence>
<dbReference type="Pfam" id="PF07717">
    <property type="entry name" value="OB_NTP_bind"/>
    <property type="match status" value="1"/>
</dbReference>
<dbReference type="PROSITE" id="PS50103">
    <property type="entry name" value="ZF_C3H1"/>
    <property type="match status" value="1"/>
</dbReference>
<gene>
    <name evidence="21" type="ORF">MGAL_10B009576</name>
</gene>
<evidence type="ECO:0000256" key="15">
    <source>
        <dbReference type="PROSITE-ProRule" id="PRU00723"/>
    </source>
</evidence>
<dbReference type="Gene3D" id="3.10.110.10">
    <property type="entry name" value="Ubiquitin Conjugating Enzyme"/>
    <property type="match status" value="1"/>
</dbReference>
<dbReference type="PANTHER" id="PTHR18934:SF145">
    <property type="entry name" value="ATP-DEPENDENT RNA HELICASE DHX57-RELATED"/>
    <property type="match status" value="1"/>
</dbReference>
<evidence type="ECO:0000256" key="9">
    <source>
        <dbReference type="ARBA" id="ARBA00022840"/>
    </source>
</evidence>
<comment type="similarity">
    <text evidence="1">Belongs to the DEAD box helicase family. DEAH subfamily.</text>
</comment>
<dbReference type="SMART" id="SM00356">
    <property type="entry name" value="ZnF_C3H1"/>
    <property type="match status" value="1"/>
</dbReference>
<dbReference type="CDD" id="cd14317">
    <property type="entry name" value="UBA_DHX57"/>
    <property type="match status" value="1"/>
</dbReference>
<keyword evidence="5 15" id="KW-0863">Zinc-finger</keyword>
<comment type="function">
    <text evidence="12">Probable ATP-binding RNA helicase.</text>
</comment>
<dbReference type="EMBL" id="UYJE01008407">
    <property type="protein sequence ID" value="VDI63626.1"/>
    <property type="molecule type" value="Genomic_DNA"/>
</dbReference>